<dbReference type="GO" id="GO:0030288">
    <property type="term" value="C:outer membrane-bounded periplasmic space"/>
    <property type="evidence" value="ECO:0007669"/>
    <property type="project" value="UniProtKB-ARBA"/>
</dbReference>
<keyword evidence="3" id="KW-0732">Signal</keyword>
<dbReference type="GO" id="GO:0015833">
    <property type="term" value="P:peptide transport"/>
    <property type="evidence" value="ECO:0007669"/>
    <property type="project" value="TreeGrafter"/>
</dbReference>
<dbReference type="InterPro" id="IPR000914">
    <property type="entry name" value="SBP_5_dom"/>
</dbReference>
<dbReference type="GO" id="GO:0043190">
    <property type="term" value="C:ATP-binding cassette (ABC) transporter complex"/>
    <property type="evidence" value="ECO:0007669"/>
    <property type="project" value="InterPro"/>
</dbReference>
<evidence type="ECO:0000256" key="3">
    <source>
        <dbReference type="ARBA" id="ARBA00022729"/>
    </source>
</evidence>
<dbReference type="PANTHER" id="PTHR30290:SF9">
    <property type="entry name" value="OLIGOPEPTIDE-BINDING PROTEIN APPA"/>
    <property type="match status" value="1"/>
</dbReference>
<dbReference type="PANTHER" id="PTHR30290">
    <property type="entry name" value="PERIPLASMIC BINDING COMPONENT OF ABC TRANSPORTER"/>
    <property type="match status" value="1"/>
</dbReference>
<evidence type="ECO:0000256" key="2">
    <source>
        <dbReference type="ARBA" id="ARBA00022448"/>
    </source>
</evidence>
<keyword evidence="6" id="KW-1185">Reference proteome</keyword>
<dbReference type="AlphaFoldDB" id="A0A2R5F6I4"/>
<dbReference type="Gene3D" id="3.10.105.10">
    <property type="entry name" value="Dipeptide-binding Protein, Domain 3"/>
    <property type="match status" value="1"/>
</dbReference>
<evidence type="ECO:0000259" key="4">
    <source>
        <dbReference type="Pfam" id="PF00496"/>
    </source>
</evidence>
<reference evidence="5 6" key="1">
    <citation type="journal article" date="2018" name="Environ. Microbiol.">
        <title>Isolation and genomic characterization of Novimethylophilus kurashikiensis gen. nov. sp. nov., a new lanthanide-dependent methylotrophic species of Methylophilaceae.</title>
        <authorList>
            <person name="Lv H."/>
            <person name="Sahin N."/>
            <person name="Tani A."/>
        </authorList>
    </citation>
    <scope>NUCLEOTIDE SEQUENCE [LARGE SCALE GENOMIC DNA]</scope>
    <source>
        <strain evidence="5 6">La2-4</strain>
    </source>
</reference>
<gene>
    <name evidence="5" type="primary">ddpA</name>
    <name evidence="5" type="ORF">NMK_0084</name>
</gene>
<dbReference type="RefSeq" id="WP_370848360.1">
    <property type="nucleotide sequence ID" value="NZ_BDOQ01000001.1"/>
</dbReference>
<evidence type="ECO:0000313" key="6">
    <source>
        <dbReference type="Proteomes" id="UP000245081"/>
    </source>
</evidence>
<keyword evidence="2" id="KW-0813">Transport</keyword>
<dbReference type="PIRSF" id="PIRSF002741">
    <property type="entry name" value="MppA"/>
    <property type="match status" value="1"/>
</dbReference>
<sequence length="489" mass="54957">MPEHRSTASIVTCVKAFLLLAMVGLAACGKPATHDEIRFAIAQAPLTLDPRYATDAASERVNRLIYHQLVDFDVHYRPVPSLATWICSDARHCRFSLKTDGRTFHDGSRLTAEDVVATYRSLLELKDSPHTAEFANISDVLAVDADTVDFTLKHADDQFPARLIIGILPARLLAQAHDFSHHPIGSGPLKFVAWNRALQLQRVSDGQRFVLQEVRDPTVRVLKLLRGEADMLQGDLPPELVVYLKRQPSIVVKEVPGTNDSYLGFNMQDLVLRDVRVRRAITLSIDRDAIIHQAMIGGTRPATAILPPEHWAGNPNLKPYPHDPKEARRLLTEAGIRLPLKLVYKTSTDAQRVRLATIMQAQMQQAGIDLEIRSLDWGTFFDDVKHGKFQLYGLTWVGIKTPEIYRLAFHSASVPPAGANRGRVADEILDREIERGDWSAATARIHELLPYVPLWYEGQFLAMQAGFAGDHLSPDGNWDWMQTFRRKLK</sequence>
<proteinExistence type="inferred from homology"/>
<dbReference type="EMBL" id="BDOQ01000001">
    <property type="protein sequence ID" value="GBG12553.1"/>
    <property type="molecule type" value="Genomic_DNA"/>
</dbReference>
<dbReference type="SUPFAM" id="SSF53850">
    <property type="entry name" value="Periplasmic binding protein-like II"/>
    <property type="match status" value="1"/>
</dbReference>
<comment type="similarity">
    <text evidence="1">Belongs to the bacterial solute-binding protein 5 family.</text>
</comment>
<dbReference type="Pfam" id="PF00496">
    <property type="entry name" value="SBP_bac_5"/>
    <property type="match status" value="1"/>
</dbReference>
<dbReference type="PROSITE" id="PS51257">
    <property type="entry name" value="PROKAR_LIPOPROTEIN"/>
    <property type="match status" value="1"/>
</dbReference>
<dbReference type="Proteomes" id="UP000245081">
    <property type="component" value="Unassembled WGS sequence"/>
</dbReference>
<dbReference type="CDD" id="cd00995">
    <property type="entry name" value="PBP2_NikA_DppA_OppA_like"/>
    <property type="match status" value="1"/>
</dbReference>
<dbReference type="InterPro" id="IPR030678">
    <property type="entry name" value="Peptide/Ni-bd"/>
</dbReference>
<feature type="domain" description="Solute-binding protein family 5" evidence="4">
    <location>
        <begin position="78"/>
        <end position="401"/>
    </location>
</feature>
<comment type="caution">
    <text evidence="5">The sequence shown here is derived from an EMBL/GenBank/DDBJ whole genome shotgun (WGS) entry which is preliminary data.</text>
</comment>
<dbReference type="InterPro" id="IPR039424">
    <property type="entry name" value="SBP_5"/>
</dbReference>
<organism evidence="5 6">
    <name type="scientific">Novimethylophilus kurashikiensis</name>
    <dbReference type="NCBI Taxonomy" id="1825523"/>
    <lineage>
        <taxon>Bacteria</taxon>
        <taxon>Pseudomonadati</taxon>
        <taxon>Pseudomonadota</taxon>
        <taxon>Betaproteobacteria</taxon>
        <taxon>Nitrosomonadales</taxon>
        <taxon>Methylophilaceae</taxon>
        <taxon>Novimethylophilus</taxon>
    </lineage>
</organism>
<accession>A0A2R5F6I4</accession>
<dbReference type="GO" id="GO:1904680">
    <property type="term" value="F:peptide transmembrane transporter activity"/>
    <property type="evidence" value="ECO:0007669"/>
    <property type="project" value="TreeGrafter"/>
</dbReference>
<dbReference type="Gene3D" id="3.40.190.10">
    <property type="entry name" value="Periplasmic binding protein-like II"/>
    <property type="match status" value="1"/>
</dbReference>
<evidence type="ECO:0000313" key="5">
    <source>
        <dbReference type="EMBL" id="GBG12553.1"/>
    </source>
</evidence>
<evidence type="ECO:0000256" key="1">
    <source>
        <dbReference type="ARBA" id="ARBA00005695"/>
    </source>
</evidence>
<name>A0A2R5F6I4_9PROT</name>
<protein>
    <submittedName>
        <fullName evidence="5">Peptide/nickel transport system substrate-binding protein</fullName>
    </submittedName>
</protein>